<proteinExistence type="predicted"/>
<name>A0A286NVF8_9BACT</name>
<dbReference type="Gene3D" id="3.30.200.20">
    <property type="entry name" value="Phosphorylase Kinase, domain 1"/>
    <property type="match status" value="1"/>
</dbReference>
<protein>
    <recommendedName>
        <fullName evidence="3">Protein kinase domain-containing protein</fullName>
    </recommendedName>
</protein>
<dbReference type="InterPro" id="IPR027417">
    <property type="entry name" value="P-loop_NTPase"/>
</dbReference>
<dbReference type="GO" id="GO:0004016">
    <property type="term" value="F:adenylate cyclase activity"/>
    <property type="evidence" value="ECO:0007669"/>
    <property type="project" value="TreeGrafter"/>
</dbReference>
<dbReference type="KEGG" id="mbd:MEBOL_000567"/>
<keyword evidence="1" id="KW-0547">Nucleotide-binding</keyword>
<dbReference type="PANTHER" id="PTHR16305">
    <property type="entry name" value="TESTICULAR SOLUBLE ADENYLYL CYCLASE"/>
    <property type="match status" value="1"/>
</dbReference>
<dbReference type="PANTHER" id="PTHR16305:SF28">
    <property type="entry name" value="GUANYLATE CYCLASE DOMAIN-CONTAINING PROTEIN"/>
    <property type="match status" value="1"/>
</dbReference>
<dbReference type="GO" id="GO:0004672">
    <property type="term" value="F:protein kinase activity"/>
    <property type="evidence" value="ECO:0007669"/>
    <property type="project" value="InterPro"/>
</dbReference>
<evidence type="ECO:0000313" key="4">
    <source>
        <dbReference type="EMBL" id="ATB27129.1"/>
    </source>
</evidence>
<dbReference type="PROSITE" id="PS00108">
    <property type="entry name" value="PROTEIN_KINASE_ST"/>
    <property type="match status" value="1"/>
</dbReference>
<dbReference type="Gene3D" id="1.10.510.10">
    <property type="entry name" value="Transferase(Phosphotransferase) domain 1"/>
    <property type="match status" value="1"/>
</dbReference>
<dbReference type="PROSITE" id="PS50011">
    <property type="entry name" value="PROTEIN_KINASE_DOM"/>
    <property type="match status" value="1"/>
</dbReference>
<dbReference type="InterPro" id="IPR041664">
    <property type="entry name" value="AAA_16"/>
</dbReference>
<evidence type="ECO:0000259" key="3">
    <source>
        <dbReference type="PROSITE" id="PS50011"/>
    </source>
</evidence>
<accession>A0A286NVF8</accession>
<dbReference type="Pfam" id="PF13191">
    <property type="entry name" value="AAA_16"/>
    <property type="match status" value="1"/>
</dbReference>
<dbReference type="SUPFAM" id="SSF48452">
    <property type="entry name" value="TPR-like"/>
    <property type="match status" value="1"/>
</dbReference>
<feature type="domain" description="Protein kinase" evidence="3">
    <location>
        <begin position="1"/>
        <end position="250"/>
    </location>
</feature>
<dbReference type="InterPro" id="IPR008271">
    <property type="entry name" value="Ser/Thr_kinase_AS"/>
</dbReference>
<dbReference type="Gene3D" id="1.25.40.10">
    <property type="entry name" value="Tetratricopeptide repeat domain"/>
    <property type="match status" value="1"/>
</dbReference>
<dbReference type="EMBL" id="CP022163">
    <property type="protein sequence ID" value="ATB27129.1"/>
    <property type="molecule type" value="Genomic_DNA"/>
</dbReference>
<dbReference type="SUPFAM" id="SSF52540">
    <property type="entry name" value="P-loop containing nucleoside triphosphate hydrolases"/>
    <property type="match status" value="1"/>
</dbReference>
<keyword evidence="5" id="KW-1185">Reference proteome</keyword>
<gene>
    <name evidence="4" type="ORF">MEBOL_000567</name>
</gene>
<dbReference type="InterPro" id="IPR000719">
    <property type="entry name" value="Prot_kinase_dom"/>
</dbReference>
<dbReference type="Pfam" id="PF00069">
    <property type="entry name" value="Pkinase"/>
    <property type="match status" value="1"/>
</dbReference>
<evidence type="ECO:0000313" key="5">
    <source>
        <dbReference type="Proteomes" id="UP000217289"/>
    </source>
</evidence>
<evidence type="ECO:0000256" key="1">
    <source>
        <dbReference type="ARBA" id="ARBA00022741"/>
    </source>
</evidence>
<dbReference type="Proteomes" id="UP000217289">
    <property type="component" value="Chromosome"/>
</dbReference>
<organism evidence="4 5">
    <name type="scientific">Melittangium boletus DSM 14713</name>
    <dbReference type="NCBI Taxonomy" id="1294270"/>
    <lineage>
        <taxon>Bacteria</taxon>
        <taxon>Pseudomonadati</taxon>
        <taxon>Myxococcota</taxon>
        <taxon>Myxococcia</taxon>
        <taxon>Myxococcales</taxon>
        <taxon>Cystobacterineae</taxon>
        <taxon>Archangiaceae</taxon>
        <taxon>Melittangium</taxon>
    </lineage>
</organism>
<sequence length="1276" mass="139555">MGHVYRAQDGVSGRQVALKVLHSAISPEGARRFNREAVLLEKLHHPGIVAHVAHGTTERGQPYLTMEWVEGEELSQRLARQPLTLPETLSLLRRVAEALAHAHQRGIVHRDIKPSNLLLRGGHPEDVVVLDFGLARHAVPSLVGVTGSHTVVGTPGYMAPEQASSHLDIPPAADIFSLGCVLYECLTGKPPFAAPHFAAALAKILFTEPEPLQSLRPGLPAGLQVLVDRMLAKDRQRRLPDADRLLEALTALESVPDLLLPRGEAHPPPISLAEVEQTLVSVLLVSLRTANSAGATALKEQGILVRDALRTTLKPHGAQVELLADGSLVATLVPERGTATDQAALAARCALTLKERWPEASVVLVTGLGVLNAQLPVGDAMDRAGSLLKQMQRQMDASQVVMDEVTAGLLGPGFQLSRFDTSTYLLHTERLSTDESRPLMGKPTPCVGREQELALLDFTLTSCIEEEQARVLLVMSPAGVGKSRLRHEFLRRLERREQPVQVLLGLGNSMSAGASLGLMGQALRRLCGITDGETLEKRRARFHQRVTAHLPKAQEVVEFLGELCAIPFPDEDSPRLRAARNDPRLMSAQIGPALVDFLKAECAHQPVLLVLEDLHWSDALTVRLVDELLRELADQPFMVLALARPEVKEAFPGLWSRHLQEMMLKGLSRKACTGLVREVLGAQVPDAIVQKAVEQSDGNALLLEELIRTMAEGRGVAVPGTVLALLQARLLRMPSEVRHVLLAASVFGHSFWSQGVRELLGPQNTSLETHLRRLVEEEVITQQPTSRLASVDEYHFRHALVRDAAYALVPESQLPSAHRLAAAWLERVGEPDALVVAAHHQKGRQPERAARFYVQAAEQLFERHDLVGTLRCVETALEGGVNGEARTWLRALQAVVLVWMDQMPKALEIGGPVLKELKAGSPLWCRLAGGLVTGYLFSGDQTQVVRVSRLLLCAQPEPEALVAYVEACTWLGGTALWSGVRKGTEIPLARIMRVGAEVIEHDAVVRGWTANLKSQYLHFFEPSPWKAFTEADLSKKGFSEAGMERHANVGHAQIGLALAAMGDLPGALEFLRGAAARVQGTENQLFTSLVRYHLLRTLANSPEPSHWQEAHALVNEWMGNEADPFRRGIAQLVLAQVMMARGVASAAERHAQQACDLLASLRTFLIDARTLLGNALRAQGRVAEARQVAELGVQDMEEMNVQGVYAVAMHLCLAEACFDQGDTDRGETALRKALRCVRTRAADIPEPHVRERFLSQVSENARTRQLARERWGDASA</sequence>
<dbReference type="SUPFAM" id="SSF56112">
    <property type="entry name" value="Protein kinase-like (PK-like)"/>
    <property type="match status" value="1"/>
</dbReference>
<dbReference type="InterPro" id="IPR011990">
    <property type="entry name" value="TPR-like_helical_dom_sf"/>
</dbReference>
<dbReference type="GO" id="GO:0005737">
    <property type="term" value="C:cytoplasm"/>
    <property type="evidence" value="ECO:0007669"/>
    <property type="project" value="TreeGrafter"/>
</dbReference>
<dbReference type="GO" id="GO:0005524">
    <property type="term" value="F:ATP binding"/>
    <property type="evidence" value="ECO:0007669"/>
    <property type="project" value="UniProtKB-KW"/>
</dbReference>
<dbReference type="AlphaFoldDB" id="A0A286NVF8"/>
<dbReference type="SMART" id="SM00220">
    <property type="entry name" value="S_TKc"/>
    <property type="match status" value="1"/>
</dbReference>
<keyword evidence="2" id="KW-0067">ATP-binding</keyword>
<evidence type="ECO:0000256" key="2">
    <source>
        <dbReference type="ARBA" id="ARBA00022840"/>
    </source>
</evidence>
<dbReference type="CDD" id="cd14014">
    <property type="entry name" value="STKc_PknB_like"/>
    <property type="match status" value="1"/>
</dbReference>
<dbReference type="InterPro" id="IPR011009">
    <property type="entry name" value="Kinase-like_dom_sf"/>
</dbReference>
<reference evidence="4 5" key="1">
    <citation type="submission" date="2017-06" db="EMBL/GenBank/DDBJ databases">
        <authorList>
            <person name="Kim H.J."/>
            <person name="Triplett B.A."/>
        </authorList>
    </citation>
    <scope>NUCLEOTIDE SEQUENCE [LARGE SCALE GENOMIC DNA]</scope>
    <source>
        <strain evidence="4 5">DSM 14713</strain>
    </source>
</reference>